<dbReference type="PROSITE" id="PS51257">
    <property type="entry name" value="PROKAR_LIPOPROTEIN"/>
    <property type="match status" value="1"/>
</dbReference>
<evidence type="ECO:0000313" key="9">
    <source>
        <dbReference type="Proteomes" id="UP000837932"/>
    </source>
</evidence>
<proteinExistence type="predicted"/>
<evidence type="ECO:0000256" key="2">
    <source>
        <dbReference type="ARBA" id="ARBA00012438"/>
    </source>
</evidence>
<keyword evidence="9" id="KW-1185">Reference proteome</keyword>
<comment type="catalytic activity">
    <reaction evidence="1">
        <text>ATP + protein L-histidine = ADP + protein N-phospho-L-histidine.</text>
        <dbReference type="EC" id="2.7.13.3"/>
    </reaction>
</comment>
<dbReference type="EC" id="2.7.13.3" evidence="2"/>
<dbReference type="Pfam" id="PF07696">
    <property type="entry name" value="7TMR-DISMED2"/>
    <property type="match status" value="1"/>
</dbReference>
<dbReference type="Gene3D" id="2.60.40.2380">
    <property type="match status" value="1"/>
</dbReference>
<dbReference type="SUPFAM" id="SSF55874">
    <property type="entry name" value="ATPase domain of HSP90 chaperone/DNA topoisomerase II/histidine kinase"/>
    <property type="match status" value="1"/>
</dbReference>
<keyword evidence="6" id="KW-0472">Membrane</keyword>
<evidence type="ECO:0000256" key="3">
    <source>
        <dbReference type="ARBA" id="ARBA00022679"/>
    </source>
</evidence>
<evidence type="ECO:0000256" key="5">
    <source>
        <dbReference type="ARBA" id="ARBA00023012"/>
    </source>
</evidence>
<keyword evidence="5" id="KW-0902">Two-component regulatory system</keyword>
<dbReference type="CDD" id="cd16917">
    <property type="entry name" value="HATPase_UhpB-NarQ-NarX-like"/>
    <property type="match status" value="1"/>
</dbReference>
<dbReference type="InterPro" id="IPR003594">
    <property type="entry name" value="HATPase_dom"/>
</dbReference>
<dbReference type="InterPro" id="IPR050482">
    <property type="entry name" value="Sensor_HK_TwoCompSys"/>
</dbReference>
<feature type="domain" description="Histidine kinase/HSP90-like ATPase" evidence="7">
    <location>
        <begin position="528"/>
        <end position="619"/>
    </location>
</feature>
<gene>
    <name evidence="8" type="ORF">EMA8858_01509</name>
</gene>
<organism evidence="8 9">
    <name type="scientific">Emticicia aquatica</name>
    <dbReference type="NCBI Taxonomy" id="1681835"/>
    <lineage>
        <taxon>Bacteria</taxon>
        <taxon>Pseudomonadati</taxon>
        <taxon>Bacteroidota</taxon>
        <taxon>Cytophagia</taxon>
        <taxon>Cytophagales</taxon>
        <taxon>Leadbetterellaceae</taxon>
        <taxon>Emticicia</taxon>
    </lineage>
</organism>
<dbReference type="Pfam" id="PF02518">
    <property type="entry name" value="HATPase_c"/>
    <property type="match status" value="1"/>
</dbReference>
<feature type="transmembrane region" description="Helical" evidence="6">
    <location>
        <begin position="270"/>
        <end position="288"/>
    </location>
</feature>
<dbReference type="InterPro" id="IPR011622">
    <property type="entry name" value="7TMR_DISM_rcpt_extracell_dom2"/>
</dbReference>
<dbReference type="EMBL" id="CAKLPY010000001">
    <property type="protein sequence ID" value="CAH0995388.1"/>
    <property type="molecule type" value="Genomic_DNA"/>
</dbReference>
<evidence type="ECO:0000259" key="7">
    <source>
        <dbReference type="SMART" id="SM00387"/>
    </source>
</evidence>
<dbReference type="Proteomes" id="UP000837932">
    <property type="component" value="Unassembled WGS sequence"/>
</dbReference>
<dbReference type="PANTHER" id="PTHR24421:SF10">
    <property type="entry name" value="NITRATE_NITRITE SENSOR PROTEIN NARQ"/>
    <property type="match status" value="1"/>
</dbReference>
<feature type="transmembrane region" description="Helical" evidence="6">
    <location>
        <begin position="387"/>
        <end position="408"/>
    </location>
</feature>
<sequence>MLGRYKNNVVGLLAVMLLLFGCGQKEEMPTTSVGRAAIYITDDYTHEEIGPKVLVANKGFSEAFLKKNYNNPALLKEFRASTKKEVLFGIQNTTSNYWILFKVINQSTIVQDLVFYTPHMGSDALKMYSINKGKLKPCGQIHRLTPLYQRSSQFFDFALPLSVQAQDTTIFLLKSSRFMGFHRLIPQIATPQYYAKLSIYQNGTHLIECSFIVALMLTTFFLGLFYKQKSMLYFVLYLSNLLLLLLSYFGYLDFFSPSNRISINSSSLSLFSLLGCNITVHPFMYHLVRVPPSILKTYRQGAIILIFFNLCVVLLGFLPPNVFMYFNIFMATSVNTLAAINMCWILYHAFIIFVKAKIPQLLIIELIIFLPPLVQVISNWLFFKTFIFPHLTFLPHLSIAAFFVLLLLQLKNDLTTMKNLRLLERNLIKIRKTEIEAIGRNLHDNVGNILVSAYEYLNLKENKLEIIQSLLIDAINEVRFISHNLVNDKEYAITEKIDALVSRLNDCSIVNFKYRDFSLEKLNTLAPYQQQNIYMIIQEIMTNIIKHARATEATLQIFDTEQTIQLIVEDDGIGMENAIPNNGIGLKNIKKRAAISNFKITIDSTTNGTNFIIEIPYEN</sequence>
<reference evidence="8" key="1">
    <citation type="submission" date="2021-12" db="EMBL/GenBank/DDBJ databases">
        <authorList>
            <person name="Rodrigo-Torres L."/>
            <person name="Arahal R. D."/>
            <person name="Lucena T."/>
        </authorList>
    </citation>
    <scope>NUCLEOTIDE SEQUENCE</scope>
    <source>
        <strain evidence="8">CECT 8858</strain>
    </source>
</reference>
<accession>A0ABN8EUG1</accession>
<feature type="transmembrane region" description="Helical" evidence="6">
    <location>
        <begin position="232"/>
        <end position="250"/>
    </location>
</feature>
<keyword evidence="3" id="KW-0808">Transferase</keyword>
<feature type="transmembrane region" description="Helical" evidence="6">
    <location>
        <begin position="300"/>
        <end position="318"/>
    </location>
</feature>
<dbReference type="PANTHER" id="PTHR24421">
    <property type="entry name" value="NITRATE/NITRITE SENSOR PROTEIN NARX-RELATED"/>
    <property type="match status" value="1"/>
</dbReference>
<evidence type="ECO:0000256" key="1">
    <source>
        <dbReference type="ARBA" id="ARBA00000085"/>
    </source>
</evidence>
<name>A0ABN8EUG1_9BACT</name>
<evidence type="ECO:0000313" key="8">
    <source>
        <dbReference type="EMBL" id="CAH0995388.1"/>
    </source>
</evidence>
<keyword evidence="6" id="KW-0812">Transmembrane</keyword>
<feature type="transmembrane region" description="Helical" evidence="6">
    <location>
        <begin position="205"/>
        <end position="225"/>
    </location>
</feature>
<dbReference type="RefSeq" id="WP_238805942.1">
    <property type="nucleotide sequence ID" value="NZ_CAKLPY010000001.1"/>
</dbReference>
<feature type="transmembrane region" description="Helical" evidence="6">
    <location>
        <begin position="324"/>
        <end position="354"/>
    </location>
</feature>
<keyword evidence="6" id="KW-1133">Transmembrane helix</keyword>
<dbReference type="Gene3D" id="3.30.565.10">
    <property type="entry name" value="Histidine kinase-like ATPase, C-terminal domain"/>
    <property type="match status" value="1"/>
</dbReference>
<dbReference type="InterPro" id="IPR036890">
    <property type="entry name" value="HATPase_C_sf"/>
</dbReference>
<keyword evidence="4" id="KW-0418">Kinase</keyword>
<dbReference type="SMART" id="SM00387">
    <property type="entry name" value="HATPase_c"/>
    <property type="match status" value="1"/>
</dbReference>
<evidence type="ECO:0000256" key="4">
    <source>
        <dbReference type="ARBA" id="ARBA00022777"/>
    </source>
</evidence>
<protein>
    <recommendedName>
        <fullName evidence="2">histidine kinase</fullName>
        <ecNumber evidence="2">2.7.13.3</ecNumber>
    </recommendedName>
</protein>
<feature type="transmembrane region" description="Helical" evidence="6">
    <location>
        <begin position="361"/>
        <end position="381"/>
    </location>
</feature>
<evidence type="ECO:0000256" key="6">
    <source>
        <dbReference type="SAM" id="Phobius"/>
    </source>
</evidence>
<comment type="caution">
    <text evidence="8">The sequence shown here is derived from an EMBL/GenBank/DDBJ whole genome shotgun (WGS) entry which is preliminary data.</text>
</comment>